<proteinExistence type="inferred from homology"/>
<dbReference type="CDD" id="cd06261">
    <property type="entry name" value="TM_PBP2"/>
    <property type="match status" value="1"/>
</dbReference>
<dbReference type="GO" id="GO:0055085">
    <property type="term" value="P:transmembrane transport"/>
    <property type="evidence" value="ECO:0007669"/>
    <property type="project" value="InterPro"/>
</dbReference>
<evidence type="ECO:0000256" key="2">
    <source>
        <dbReference type="ARBA" id="ARBA00022448"/>
    </source>
</evidence>
<dbReference type="EMBL" id="FONG01000001">
    <property type="protein sequence ID" value="SFE05675.1"/>
    <property type="molecule type" value="Genomic_DNA"/>
</dbReference>
<keyword evidence="3" id="KW-1003">Cell membrane</keyword>
<keyword evidence="5 7" id="KW-1133">Transmembrane helix</keyword>
<evidence type="ECO:0000256" key="1">
    <source>
        <dbReference type="ARBA" id="ARBA00004651"/>
    </source>
</evidence>
<feature type="transmembrane region" description="Helical" evidence="7">
    <location>
        <begin position="97"/>
        <end position="119"/>
    </location>
</feature>
<evidence type="ECO:0000313" key="10">
    <source>
        <dbReference type="Proteomes" id="UP000199323"/>
    </source>
</evidence>
<name>A0A1I1XEA1_9ACTN</name>
<evidence type="ECO:0000313" key="9">
    <source>
        <dbReference type="EMBL" id="SFE05675.1"/>
    </source>
</evidence>
<dbReference type="OrthoDB" id="9778910at2"/>
<accession>A0A1I1XEA1</accession>
<dbReference type="PROSITE" id="PS50928">
    <property type="entry name" value="ABC_TM1"/>
    <property type="match status" value="1"/>
</dbReference>
<feature type="transmembrane region" description="Helical" evidence="7">
    <location>
        <begin position="240"/>
        <end position="266"/>
    </location>
</feature>
<gene>
    <name evidence="9" type="ORF">SAMN05216251_101330</name>
</gene>
<dbReference type="PANTHER" id="PTHR43163">
    <property type="entry name" value="DIPEPTIDE TRANSPORT SYSTEM PERMEASE PROTEIN DPPB-RELATED"/>
    <property type="match status" value="1"/>
</dbReference>
<evidence type="ECO:0000256" key="7">
    <source>
        <dbReference type="RuleBase" id="RU363032"/>
    </source>
</evidence>
<dbReference type="Pfam" id="PF19300">
    <property type="entry name" value="BPD_transp_1_N"/>
    <property type="match status" value="1"/>
</dbReference>
<dbReference type="GO" id="GO:0005886">
    <property type="term" value="C:plasma membrane"/>
    <property type="evidence" value="ECO:0007669"/>
    <property type="project" value="UniProtKB-SubCell"/>
</dbReference>
<dbReference type="InterPro" id="IPR045621">
    <property type="entry name" value="BPD_transp_1_N"/>
</dbReference>
<dbReference type="Proteomes" id="UP000199323">
    <property type="component" value="Unassembled WGS sequence"/>
</dbReference>
<feature type="domain" description="ABC transmembrane type-1" evidence="8">
    <location>
        <begin position="95"/>
        <end position="309"/>
    </location>
</feature>
<comment type="subcellular location">
    <subcellularLocation>
        <location evidence="1 7">Cell membrane</location>
        <topology evidence="1 7">Multi-pass membrane protein</topology>
    </subcellularLocation>
</comment>
<dbReference type="InterPro" id="IPR035906">
    <property type="entry name" value="MetI-like_sf"/>
</dbReference>
<feature type="transmembrane region" description="Helical" evidence="7">
    <location>
        <begin position="131"/>
        <end position="162"/>
    </location>
</feature>
<feature type="transmembrane region" description="Helical" evidence="7">
    <location>
        <begin position="286"/>
        <end position="312"/>
    </location>
</feature>
<dbReference type="Gene3D" id="1.10.3720.10">
    <property type="entry name" value="MetI-like"/>
    <property type="match status" value="1"/>
</dbReference>
<sequence>MLRYSLIRVGQAVPTLVFLVLMTFLVVRLAPGDPAYALAGDNASPQYIEQIRHQYGLGQPLLGQLGAYFRRLFSGDLGMSYSFQEPVTTVISGRIGASLQLVACGLLLGIGGGTLLGAYASRAAGTVREAVLNVVGLTLYSIPIFWLGLLLVYFLAIQAHWLPAGGQYSFPRPTGAAAVGDGLRHLVLPTVALALYTFPVYYRLTRARMSAVMTEEYIRTARAIGFGERRVFFRHGLRNALLPVLTMAGLTLGQSLGGALLTEAVFSWPGLGTLMAGAIGQRDLPLIMGVFEVVAVAVVLATIATDVLYAVVDPRVRLT</sequence>
<evidence type="ECO:0000256" key="4">
    <source>
        <dbReference type="ARBA" id="ARBA00022692"/>
    </source>
</evidence>
<keyword evidence="6 7" id="KW-0472">Membrane</keyword>
<feature type="transmembrane region" description="Helical" evidence="7">
    <location>
        <begin position="182"/>
        <end position="202"/>
    </location>
</feature>
<dbReference type="PANTHER" id="PTHR43163:SF9">
    <property type="entry name" value="ABC TRANSPORTER PERMEASE PROTEIN"/>
    <property type="match status" value="1"/>
</dbReference>
<dbReference type="Pfam" id="PF00528">
    <property type="entry name" value="BPD_transp_1"/>
    <property type="match status" value="1"/>
</dbReference>
<dbReference type="AlphaFoldDB" id="A0A1I1XEA1"/>
<dbReference type="SUPFAM" id="SSF161098">
    <property type="entry name" value="MetI-like"/>
    <property type="match status" value="1"/>
</dbReference>
<feature type="transmembrane region" description="Helical" evidence="7">
    <location>
        <begin position="12"/>
        <end position="30"/>
    </location>
</feature>
<keyword evidence="2 7" id="KW-0813">Transport</keyword>
<dbReference type="STRING" id="380248.SAMN05216251_101330"/>
<keyword evidence="10" id="KW-1185">Reference proteome</keyword>
<reference evidence="9 10" key="1">
    <citation type="submission" date="2016-10" db="EMBL/GenBank/DDBJ databases">
        <authorList>
            <person name="de Groot N.N."/>
        </authorList>
    </citation>
    <scope>NUCLEOTIDE SEQUENCE [LARGE SCALE GENOMIC DNA]</scope>
    <source>
        <strain evidence="9 10">CGMCC 4.3510</strain>
    </source>
</reference>
<organism evidence="9 10">
    <name type="scientific">Actinacidiphila alni</name>
    <dbReference type="NCBI Taxonomy" id="380248"/>
    <lineage>
        <taxon>Bacteria</taxon>
        <taxon>Bacillati</taxon>
        <taxon>Actinomycetota</taxon>
        <taxon>Actinomycetes</taxon>
        <taxon>Kitasatosporales</taxon>
        <taxon>Streptomycetaceae</taxon>
        <taxon>Actinacidiphila</taxon>
    </lineage>
</organism>
<evidence type="ECO:0000256" key="5">
    <source>
        <dbReference type="ARBA" id="ARBA00022989"/>
    </source>
</evidence>
<evidence type="ECO:0000256" key="6">
    <source>
        <dbReference type="ARBA" id="ARBA00023136"/>
    </source>
</evidence>
<protein>
    <submittedName>
        <fullName evidence="9">Peptide/nickel transport system permease protein</fullName>
    </submittedName>
</protein>
<keyword evidence="4 7" id="KW-0812">Transmembrane</keyword>
<dbReference type="InterPro" id="IPR000515">
    <property type="entry name" value="MetI-like"/>
</dbReference>
<evidence type="ECO:0000259" key="8">
    <source>
        <dbReference type="PROSITE" id="PS50928"/>
    </source>
</evidence>
<dbReference type="RefSeq" id="WP_093711472.1">
    <property type="nucleotide sequence ID" value="NZ_FONG01000001.1"/>
</dbReference>
<comment type="similarity">
    <text evidence="7">Belongs to the binding-protein-dependent transport system permease family.</text>
</comment>
<evidence type="ECO:0000256" key="3">
    <source>
        <dbReference type="ARBA" id="ARBA00022475"/>
    </source>
</evidence>